<protein>
    <submittedName>
        <fullName evidence="3">Hypothetical_protein</fullName>
    </submittedName>
</protein>
<organism evidence="2">
    <name type="scientific">Hexamita inflata</name>
    <dbReference type="NCBI Taxonomy" id="28002"/>
    <lineage>
        <taxon>Eukaryota</taxon>
        <taxon>Metamonada</taxon>
        <taxon>Diplomonadida</taxon>
        <taxon>Hexamitidae</taxon>
        <taxon>Hexamitinae</taxon>
        <taxon>Hexamita</taxon>
    </lineage>
</organism>
<proteinExistence type="predicted"/>
<evidence type="ECO:0000313" key="4">
    <source>
        <dbReference type="Proteomes" id="UP001642409"/>
    </source>
</evidence>
<name>A0AA86QM88_9EUKA</name>
<dbReference type="Proteomes" id="UP001642409">
    <property type="component" value="Unassembled WGS sequence"/>
</dbReference>
<reference evidence="3 4" key="2">
    <citation type="submission" date="2024-07" db="EMBL/GenBank/DDBJ databases">
        <authorList>
            <person name="Akdeniz Z."/>
        </authorList>
    </citation>
    <scope>NUCLEOTIDE SEQUENCE [LARGE SCALE GENOMIC DNA]</scope>
</reference>
<evidence type="ECO:0000256" key="1">
    <source>
        <dbReference type="SAM" id="Coils"/>
    </source>
</evidence>
<feature type="coiled-coil region" evidence="1">
    <location>
        <begin position="326"/>
        <end position="353"/>
    </location>
</feature>
<evidence type="ECO:0000313" key="2">
    <source>
        <dbReference type="EMBL" id="CAI9960893.1"/>
    </source>
</evidence>
<accession>A0AA86QM88</accession>
<dbReference type="EMBL" id="CATOUU010000937">
    <property type="protein sequence ID" value="CAI9960893.1"/>
    <property type="molecule type" value="Genomic_DNA"/>
</dbReference>
<sequence length="604" mass="67053">MLLCGILNSQKLLRQILYDSQASICNNQVSFNNNVHQMISFCNKQSYLNQLELTGSIIISKPNLVFHSLYTETVQNVVLNINYKMTQLYSFALFGVTTEIMIYSSILSVQIPQQLAQSALVCFSCYLHVSSSEFAFAAFGQNISGLVLNQFKNIVINESLIQFRLSGVNVGGLLLQSKQSLIQMVDVNISGYVSAQNVSGLLIAFVPDVFQILVSNSQICSNIDKYAGLNLDNLQLVGLFIISCDTCRSKTYAYGLCSTYLENGELIDNKLVCKNSFEFNGEQCQCPQGQVLNGSLCINVLNTMNKIILRTLTLTQSIKSLNVSGLETKVKELENIQQQISVEIEELQDLDEEIQNNIILNSSSIQNYIVLNTTNVLNNLERNTTILDLRIYNNVTILNNQFKNFNQIFNDINSSTTILKDDIQAHVDSSMILQQNVLNLSTQIQTQNNDIMLQQQVLTNLSRKISCMNDNSSYQQCPCYFETQWASLVYDVCICIPGASSLVGGFCVCIITGQSIVGGVCICPAGSTLSGSTCVCNVAGSELKQNKCFCTKDYKSSAMYWNGGNYWCQDLKLCCSTNDNGPFYTCSNGQTYSSRCNSSTYVID</sequence>
<dbReference type="AlphaFoldDB" id="A0AA86QM88"/>
<keyword evidence="1" id="KW-0175">Coiled coil</keyword>
<gene>
    <name evidence="3" type="ORF">HINF_LOCUS14022</name>
    <name evidence="2" type="ORF">HINF_LOCUS48538</name>
</gene>
<reference evidence="2" key="1">
    <citation type="submission" date="2023-06" db="EMBL/GenBank/DDBJ databases">
        <authorList>
            <person name="Kurt Z."/>
        </authorList>
    </citation>
    <scope>NUCLEOTIDE SEQUENCE</scope>
</reference>
<dbReference type="EMBL" id="CAXDID020000033">
    <property type="protein sequence ID" value="CAL5995419.1"/>
    <property type="molecule type" value="Genomic_DNA"/>
</dbReference>
<comment type="caution">
    <text evidence="2">The sequence shown here is derived from an EMBL/GenBank/DDBJ whole genome shotgun (WGS) entry which is preliminary data.</text>
</comment>
<evidence type="ECO:0000313" key="3">
    <source>
        <dbReference type="EMBL" id="CAL5995419.1"/>
    </source>
</evidence>
<keyword evidence="4" id="KW-1185">Reference proteome</keyword>